<evidence type="ECO:0000256" key="3">
    <source>
        <dbReference type="ARBA" id="ARBA00022475"/>
    </source>
</evidence>
<feature type="transmembrane region" description="Helical" evidence="12">
    <location>
        <begin position="234"/>
        <end position="256"/>
    </location>
</feature>
<evidence type="ECO:0000313" key="15">
    <source>
        <dbReference type="EMBL" id="SFQ41701.1"/>
    </source>
</evidence>
<dbReference type="Gene3D" id="3.30.1360.60">
    <property type="entry name" value="Glucose permease domain IIB"/>
    <property type="match status" value="1"/>
</dbReference>
<evidence type="ECO:0000256" key="4">
    <source>
        <dbReference type="ARBA" id="ARBA00022597"/>
    </source>
</evidence>
<keyword evidence="9 12" id="KW-1133">Transmembrane helix</keyword>
<evidence type="ECO:0000256" key="2">
    <source>
        <dbReference type="ARBA" id="ARBA00022448"/>
    </source>
</evidence>
<feature type="transmembrane region" description="Helical" evidence="12">
    <location>
        <begin position="172"/>
        <end position="190"/>
    </location>
</feature>
<reference evidence="15 16" key="1">
    <citation type="submission" date="2016-10" db="EMBL/GenBank/DDBJ databases">
        <authorList>
            <person name="Varghese N."/>
            <person name="Submissions S."/>
        </authorList>
    </citation>
    <scope>NUCLEOTIDE SEQUENCE [LARGE SCALE GENOMIC DNA]</scope>
    <source>
        <strain evidence="15 16">DSM 13796</strain>
    </source>
</reference>
<comment type="subcellular location">
    <subcellularLocation>
        <location evidence="1">Cell membrane</location>
        <topology evidence="1">Multi-pass membrane protein</topology>
    </subcellularLocation>
</comment>
<dbReference type="PROSITE" id="PS51098">
    <property type="entry name" value="PTS_EIIB_TYPE_1"/>
    <property type="match status" value="1"/>
</dbReference>
<dbReference type="SUPFAM" id="SSF55604">
    <property type="entry name" value="Glucose permease domain IIB"/>
    <property type="match status" value="1"/>
</dbReference>
<keyword evidence="10 12" id="KW-0472">Membrane</keyword>
<organism evidence="15 16">
    <name type="scientific">Priestia endophytica DSM 13796</name>
    <dbReference type="NCBI Taxonomy" id="1121089"/>
    <lineage>
        <taxon>Bacteria</taxon>
        <taxon>Bacillati</taxon>
        <taxon>Bacillota</taxon>
        <taxon>Bacilli</taxon>
        <taxon>Bacillales</taxon>
        <taxon>Bacillaceae</taxon>
        <taxon>Priestia</taxon>
    </lineage>
</organism>
<dbReference type="PANTHER" id="PTHR30175:SF3">
    <property type="entry name" value="PTS SYSTEM N-ACETYLMURAMIC ACID-SPECIFIC EIIBC COMPONENT"/>
    <property type="match status" value="1"/>
</dbReference>
<dbReference type="InterPro" id="IPR003352">
    <property type="entry name" value="PTS_EIIC"/>
</dbReference>
<dbReference type="InterPro" id="IPR036878">
    <property type="entry name" value="Glu_permease_IIB"/>
</dbReference>
<dbReference type="PANTHER" id="PTHR30175">
    <property type="entry name" value="PHOSPHOTRANSFERASE SYSTEM TRANSPORT PROTEIN"/>
    <property type="match status" value="1"/>
</dbReference>
<evidence type="ECO:0000256" key="10">
    <source>
        <dbReference type="ARBA" id="ARBA00023136"/>
    </source>
</evidence>
<keyword evidence="2" id="KW-0813">Transport</keyword>
<evidence type="ECO:0000256" key="1">
    <source>
        <dbReference type="ARBA" id="ARBA00004651"/>
    </source>
</evidence>
<evidence type="ECO:0000256" key="8">
    <source>
        <dbReference type="ARBA" id="ARBA00022777"/>
    </source>
</evidence>
<feature type="transmembrane region" description="Helical" evidence="12">
    <location>
        <begin position="415"/>
        <end position="438"/>
    </location>
</feature>
<evidence type="ECO:0000256" key="6">
    <source>
        <dbReference type="ARBA" id="ARBA00022683"/>
    </source>
</evidence>
<gene>
    <name evidence="15" type="ORF">SAMN02745910_01366</name>
</gene>
<keyword evidence="4" id="KW-0762">Sugar transport</keyword>
<feature type="transmembrane region" description="Helical" evidence="12">
    <location>
        <begin position="202"/>
        <end position="222"/>
    </location>
</feature>
<evidence type="ECO:0000256" key="12">
    <source>
        <dbReference type="SAM" id="Phobius"/>
    </source>
</evidence>
<evidence type="ECO:0000256" key="9">
    <source>
        <dbReference type="ARBA" id="ARBA00022989"/>
    </source>
</evidence>
<dbReference type="CDD" id="cd00212">
    <property type="entry name" value="PTS_IIB_glc"/>
    <property type="match status" value="1"/>
</dbReference>
<dbReference type="InterPro" id="IPR050558">
    <property type="entry name" value="PTS_Sugar-Specific_Components"/>
</dbReference>
<evidence type="ECO:0000259" key="14">
    <source>
        <dbReference type="PROSITE" id="PS51103"/>
    </source>
</evidence>
<dbReference type="EMBL" id="FOXX01000002">
    <property type="protein sequence ID" value="SFQ41701.1"/>
    <property type="molecule type" value="Genomic_DNA"/>
</dbReference>
<dbReference type="RefSeq" id="WP_061803771.1">
    <property type="nucleotide sequence ID" value="NZ_FOXX01000002.1"/>
</dbReference>
<comment type="caution">
    <text evidence="15">The sequence shown here is derived from an EMBL/GenBank/DDBJ whole genome shotgun (WGS) entry which is preliminary data.</text>
</comment>
<keyword evidence="5" id="KW-0808">Transferase</keyword>
<feature type="active site" description="Phosphocysteine intermediate; for EIIB activity" evidence="11">
    <location>
        <position position="27"/>
    </location>
</feature>
<feature type="transmembrane region" description="Helical" evidence="12">
    <location>
        <begin position="112"/>
        <end position="134"/>
    </location>
</feature>
<feature type="transmembrane region" description="Helical" evidence="12">
    <location>
        <begin position="348"/>
        <end position="368"/>
    </location>
</feature>
<evidence type="ECO:0000256" key="5">
    <source>
        <dbReference type="ARBA" id="ARBA00022679"/>
    </source>
</evidence>
<sequence length="455" mass="48366">MSKERKVACKILACLGFEENVANFTNCMTRLRVNVYNREEVNIQKLEEIDDVIGVVEDETIQIILGPGFVNKVASEFQQFFDQSSVEEDQKRKIQEKNNTPFKNGLKKIGNVFIPLLPGLIASGLINGIVSTLINGGVDEANELIVLMKFIGGCIFTYLGIFVGINAAKEFGGTPVLGGIAGLLIINPALDTLDLTIMGEEVTAGRGGLIAVLISAWFMTVIERNVRKFIPNAVDIILTPLLTLLIVGISTMYIIQPLGGLLSEGILSILTAVLEIGGPLAGAVLAGTFLPLVMVGLHHGLIPLHMEFIQATGATPLLPILAMAGAGQVGAGLAILAKTKNERLKKNLYGALPVGFLGVGEPLLYGVTLPLGRPFITACLGAAVGGASQAVFATATKAVGISGLPLTLLVVDGKIILYLLGLLISYGAGFIFTYFFGYKEEMAQNLRKEKEVSVE</sequence>
<dbReference type="Pfam" id="PF02378">
    <property type="entry name" value="PTS_EIIC"/>
    <property type="match status" value="1"/>
</dbReference>
<keyword evidence="6" id="KW-0598">Phosphotransferase system</keyword>
<feature type="domain" description="PTS EIIC type-1" evidence="14">
    <location>
        <begin position="107"/>
        <end position="452"/>
    </location>
</feature>
<feature type="transmembrane region" description="Helical" evidence="12">
    <location>
        <begin position="276"/>
        <end position="297"/>
    </location>
</feature>
<keyword evidence="16" id="KW-1185">Reference proteome</keyword>
<proteinExistence type="predicted"/>
<keyword evidence="7 12" id="KW-0812">Transmembrane</keyword>
<feature type="domain" description="PTS EIIB type-1" evidence="13">
    <location>
        <begin position="5"/>
        <end position="87"/>
    </location>
</feature>
<dbReference type="InterPro" id="IPR001996">
    <property type="entry name" value="PTS_IIB_1"/>
</dbReference>
<evidence type="ECO:0000256" key="7">
    <source>
        <dbReference type="ARBA" id="ARBA00022692"/>
    </source>
</evidence>
<name>A0A1I5YBV0_9BACI</name>
<dbReference type="PROSITE" id="PS01035">
    <property type="entry name" value="PTS_EIIB_TYPE_1_CYS"/>
    <property type="match status" value="1"/>
</dbReference>
<evidence type="ECO:0000259" key="13">
    <source>
        <dbReference type="PROSITE" id="PS51098"/>
    </source>
</evidence>
<accession>A0A1I5YBV0</accession>
<feature type="transmembrane region" description="Helical" evidence="12">
    <location>
        <begin position="146"/>
        <end position="165"/>
    </location>
</feature>
<dbReference type="InterPro" id="IPR013013">
    <property type="entry name" value="PTS_EIIC_1"/>
</dbReference>
<protein>
    <submittedName>
        <fullName evidence="15">PTS system IIB component, Glc family (TC 4.A.1)/PTS system IIC component, Glc family (TC 4.A.1)</fullName>
    </submittedName>
</protein>
<feature type="transmembrane region" description="Helical" evidence="12">
    <location>
        <begin position="317"/>
        <end position="336"/>
    </location>
</feature>
<keyword evidence="3" id="KW-1003">Cell membrane</keyword>
<evidence type="ECO:0000313" key="16">
    <source>
        <dbReference type="Proteomes" id="UP000182762"/>
    </source>
</evidence>
<dbReference type="InterPro" id="IPR018113">
    <property type="entry name" value="PTrfase_EIIB_Cys"/>
</dbReference>
<dbReference type="PROSITE" id="PS51103">
    <property type="entry name" value="PTS_EIIC_TYPE_1"/>
    <property type="match status" value="1"/>
</dbReference>
<dbReference type="Pfam" id="PF00367">
    <property type="entry name" value="PTS_EIIB"/>
    <property type="match status" value="1"/>
</dbReference>
<dbReference type="Proteomes" id="UP000182762">
    <property type="component" value="Unassembled WGS sequence"/>
</dbReference>
<evidence type="ECO:0000256" key="11">
    <source>
        <dbReference type="PROSITE-ProRule" id="PRU00421"/>
    </source>
</evidence>
<feature type="transmembrane region" description="Helical" evidence="12">
    <location>
        <begin position="375"/>
        <end position="395"/>
    </location>
</feature>
<keyword evidence="8" id="KW-0418">Kinase</keyword>
<dbReference type="GeneID" id="93710084"/>